<evidence type="ECO:0000313" key="10">
    <source>
        <dbReference type="EMBL" id="ODP26872.1"/>
    </source>
</evidence>
<name>A0A1E3KZA2_9BACL</name>
<dbReference type="Pfam" id="PF03799">
    <property type="entry name" value="FtsQ_DivIB_C"/>
    <property type="match status" value="1"/>
</dbReference>
<dbReference type="PATRIC" id="fig|1886670.3.peg.3625"/>
<gene>
    <name evidence="8" type="primary">divIB</name>
    <name evidence="10" type="ORF">PTI45_03597</name>
</gene>
<evidence type="ECO:0000256" key="3">
    <source>
        <dbReference type="ARBA" id="ARBA00022618"/>
    </source>
</evidence>
<evidence type="ECO:0000256" key="4">
    <source>
        <dbReference type="ARBA" id="ARBA00022692"/>
    </source>
</evidence>
<keyword evidence="4 8" id="KW-0812">Transmembrane</keyword>
<dbReference type="PANTHER" id="PTHR37820">
    <property type="entry name" value="CELL DIVISION PROTEIN DIVIB"/>
    <property type="match status" value="1"/>
</dbReference>
<dbReference type="HAMAP" id="MF_00912">
    <property type="entry name" value="DivIB"/>
    <property type="match status" value="1"/>
</dbReference>
<keyword evidence="3 8" id="KW-0132">Cell division</keyword>
<comment type="subcellular location">
    <subcellularLocation>
        <location evidence="8">Cell membrane</location>
        <topology evidence="8">Single-pass type II membrane protein</topology>
    </subcellularLocation>
    <subcellularLocation>
        <location evidence="1">Membrane</location>
    </subcellularLocation>
    <text evidence="8">Localizes to the division septum.</text>
</comment>
<dbReference type="GO" id="GO:0043093">
    <property type="term" value="P:FtsZ-dependent cytokinesis"/>
    <property type="evidence" value="ECO:0007669"/>
    <property type="project" value="UniProtKB-UniRule"/>
</dbReference>
<dbReference type="InterPro" id="IPR034746">
    <property type="entry name" value="POTRA"/>
</dbReference>
<comment type="function">
    <text evidence="8">Cell division protein that may be involved in stabilizing or promoting the assembly of the division complex.</text>
</comment>
<dbReference type="InterPro" id="IPR050487">
    <property type="entry name" value="FtsQ_DivIB"/>
</dbReference>
<feature type="domain" description="POTRA" evidence="9">
    <location>
        <begin position="54"/>
        <end position="122"/>
    </location>
</feature>
<evidence type="ECO:0000256" key="1">
    <source>
        <dbReference type="ARBA" id="ARBA00004370"/>
    </source>
</evidence>
<dbReference type="PROSITE" id="PS51779">
    <property type="entry name" value="POTRA"/>
    <property type="match status" value="1"/>
</dbReference>
<protein>
    <recommendedName>
        <fullName evidence="8">Cell division protein DivIB</fullName>
    </recommendedName>
</protein>
<evidence type="ECO:0000256" key="5">
    <source>
        <dbReference type="ARBA" id="ARBA00022989"/>
    </source>
</evidence>
<keyword evidence="5 8" id="KW-1133">Transmembrane helix</keyword>
<feature type="transmembrane region" description="Helical" evidence="8">
    <location>
        <begin position="32"/>
        <end position="50"/>
    </location>
</feature>
<dbReference type="STRING" id="1886670.PTI45_03597"/>
<evidence type="ECO:0000256" key="6">
    <source>
        <dbReference type="ARBA" id="ARBA00023136"/>
    </source>
</evidence>
<evidence type="ECO:0000313" key="11">
    <source>
        <dbReference type="Proteomes" id="UP000094578"/>
    </source>
</evidence>
<dbReference type="GO" id="GO:0005886">
    <property type="term" value="C:plasma membrane"/>
    <property type="evidence" value="ECO:0007669"/>
    <property type="project" value="UniProtKB-SubCell"/>
</dbReference>
<dbReference type="RefSeq" id="WP_083243603.1">
    <property type="nucleotide sequence ID" value="NZ_MDER01000070.1"/>
</dbReference>
<evidence type="ECO:0000256" key="7">
    <source>
        <dbReference type="ARBA" id="ARBA00023306"/>
    </source>
</evidence>
<evidence type="ECO:0000256" key="2">
    <source>
        <dbReference type="ARBA" id="ARBA00022475"/>
    </source>
</evidence>
<dbReference type="EMBL" id="MDER01000070">
    <property type="protein sequence ID" value="ODP26872.1"/>
    <property type="molecule type" value="Genomic_DNA"/>
</dbReference>
<dbReference type="AlphaFoldDB" id="A0A1E3KZA2"/>
<keyword evidence="7 8" id="KW-0131">Cell cycle</keyword>
<dbReference type="GO" id="GO:0032153">
    <property type="term" value="C:cell division site"/>
    <property type="evidence" value="ECO:0007669"/>
    <property type="project" value="UniProtKB-UniRule"/>
</dbReference>
<keyword evidence="6 8" id="KW-0472">Membrane</keyword>
<accession>A0A1E3KZA2</accession>
<dbReference type="InterPro" id="IPR026580">
    <property type="entry name" value="DivIB"/>
</dbReference>
<reference evidence="10 11" key="1">
    <citation type="submission" date="2016-08" db="EMBL/GenBank/DDBJ databases">
        <title>Genome sequencing of Paenibacillus sp. TI45-13ar, isolated from Korean traditional nuruk.</title>
        <authorList>
            <person name="Kim S.-J."/>
        </authorList>
    </citation>
    <scope>NUCLEOTIDE SEQUENCE [LARGE SCALE GENOMIC DNA]</scope>
    <source>
        <strain evidence="10 11">TI45-13ar</strain>
    </source>
</reference>
<dbReference type="InterPro" id="IPR005548">
    <property type="entry name" value="Cell_div_FtsQ/DivIB_C"/>
</dbReference>
<dbReference type="Gene3D" id="3.40.50.10960">
    <property type="match status" value="1"/>
</dbReference>
<dbReference type="InterPro" id="IPR013685">
    <property type="entry name" value="POTRA_FtsQ_type"/>
</dbReference>
<proteinExistence type="inferred from homology"/>
<dbReference type="PANTHER" id="PTHR37820:SF1">
    <property type="entry name" value="CELL DIVISION PROTEIN FTSQ"/>
    <property type="match status" value="1"/>
</dbReference>
<keyword evidence="11" id="KW-1185">Reference proteome</keyword>
<sequence>MVKQKLTVIPNNKSTGNRRPSFNPKMTRKTRLIILLSLILIIVIGIVFWFSPIGKISQITFKGNTFTAKTDLLNVSGLAKGNAFFGTSATTIEKKLLTIRSIEDAEVIKHFPGQIDITIKEYPVVAYELQDSGELTAILQSGALVRADTRGVAVEKPVLTGWNDFEAQKIQLCKVLGTIPNELSSDISEISPSPTPSFPDRIKIYTRSRFEVITSVSLLADKVEYLNQVIETQPPGVITMLEADAYTPFNPEDVAEQEVAP</sequence>
<dbReference type="Pfam" id="PF08478">
    <property type="entry name" value="POTRA_1"/>
    <property type="match status" value="1"/>
</dbReference>
<dbReference type="Proteomes" id="UP000094578">
    <property type="component" value="Unassembled WGS sequence"/>
</dbReference>
<comment type="caution">
    <text evidence="10">The sequence shown here is derived from an EMBL/GenBank/DDBJ whole genome shotgun (WGS) entry which is preliminary data.</text>
</comment>
<keyword evidence="2 8" id="KW-1003">Cell membrane</keyword>
<evidence type="ECO:0000259" key="9">
    <source>
        <dbReference type="PROSITE" id="PS51779"/>
    </source>
</evidence>
<evidence type="ECO:0000256" key="8">
    <source>
        <dbReference type="HAMAP-Rule" id="MF_00912"/>
    </source>
</evidence>
<comment type="similarity">
    <text evidence="8">Belongs to the FtsQ/DivIB family. DivIB subfamily.</text>
</comment>
<organism evidence="10 11">
    <name type="scientific">Paenibacillus nuruki</name>
    <dbReference type="NCBI Taxonomy" id="1886670"/>
    <lineage>
        <taxon>Bacteria</taxon>
        <taxon>Bacillati</taxon>
        <taxon>Bacillota</taxon>
        <taxon>Bacilli</taxon>
        <taxon>Bacillales</taxon>
        <taxon>Paenibacillaceae</taxon>
        <taxon>Paenibacillus</taxon>
    </lineage>
</organism>
<dbReference type="Gene3D" id="3.10.20.310">
    <property type="entry name" value="membrane protein fhac"/>
    <property type="match status" value="1"/>
</dbReference>